<evidence type="ECO:0000256" key="7">
    <source>
        <dbReference type="ARBA" id="ARBA00023002"/>
    </source>
</evidence>
<evidence type="ECO:0000313" key="8">
    <source>
        <dbReference type="EMBL" id="OPH82360.1"/>
    </source>
</evidence>
<sequence>MSHQFAIEHDVIGVGFGPSNLALAIALDECARRSRLKFTPMFVERQPHFTWHGGMLLPGSDMQISFLKDLVSLRDPTSPFTFVNYLHKTGRLLDFINCRTFYPSRLEFNEYLRWVAARFKSQTAYGETIVAVEPVTAGQTVTSLRVYSRTLAGGETIRLTKNLVVAVGGKPYIPEVFAKVADDPRLIHSSRYLDRIEHVGLSGRATRVAVVGGGQSATEVTLDLHSRFPHARIDLIFRGHALKPSDSSPFVNEIFNPSFTDFIYGQPCERREAIVRNFRNTNYAVVDSDLLDQLYRLLYQQRVSGDIKVALHPRSEIVNIDADSAGIEIGLVDKFEGGSHRSTYDAVILATGYDRETPHAFLGSIRRYVRDDVLDRHYKFVTSPAFRPQIHLQGYAEASHGLSDTLLSVLATRSQEIAESLLSTVSQRELVASA</sequence>
<evidence type="ECO:0000313" key="9">
    <source>
        <dbReference type="Proteomes" id="UP000189940"/>
    </source>
</evidence>
<keyword evidence="4" id="KW-0285">Flavoprotein</keyword>
<keyword evidence="7" id="KW-0560">Oxidoreductase</keyword>
<dbReference type="PRINTS" id="PR00368">
    <property type="entry name" value="FADPNR"/>
</dbReference>
<proteinExistence type="inferred from homology"/>
<dbReference type="EMBL" id="MWPQ01000047">
    <property type="protein sequence ID" value="OPH82360.1"/>
    <property type="molecule type" value="Genomic_DNA"/>
</dbReference>
<dbReference type="Pfam" id="PF13434">
    <property type="entry name" value="Lys_Orn_oxgnase"/>
    <property type="match status" value="1"/>
</dbReference>
<name>A0A1V4HXR3_NITVU</name>
<dbReference type="PANTHER" id="PTHR42802">
    <property type="entry name" value="MONOOXYGENASE"/>
    <property type="match status" value="1"/>
</dbReference>
<comment type="caution">
    <text evidence="8">The sequence shown here is derived from an EMBL/GenBank/DDBJ whole genome shotgun (WGS) entry which is preliminary data.</text>
</comment>
<dbReference type="GO" id="GO:0006879">
    <property type="term" value="P:intracellular iron ion homeostasis"/>
    <property type="evidence" value="ECO:0007669"/>
    <property type="project" value="TreeGrafter"/>
</dbReference>
<dbReference type="Proteomes" id="UP000189940">
    <property type="component" value="Unassembled WGS sequence"/>
</dbReference>
<evidence type="ECO:0000256" key="1">
    <source>
        <dbReference type="ARBA" id="ARBA00001974"/>
    </source>
</evidence>
<accession>A0A1V4HXR3</accession>
<protein>
    <submittedName>
        <fullName evidence="8">Ornithine monooxygenase</fullName>
    </submittedName>
</protein>
<organism evidence="8 9">
    <name type="scientific">Nitrobacter vulgaris</name>
    <dbReference type="NCBI Taxonomy" id="29421"/>
    <lineage>
        <taxon>Bacteria</taxon>
        <taxon>Pseudomonadati</taxon>
        <taxon>Pseudomonadota</taxon>
        <taxon>Alphaproteobacteria</taxon>
        <taxon>Hyphomicrobiales</taxon>
        <taxon>Nitrobacteraceae</taxon>
        <taxon>Nitrobacter</taxon>
    </lineage>
</organism>
<dbReference type="GO" id="GO:0004497">
    <property type="term" value="F:monooxygenase activity"/>
    <property type="evidence" value="ECO:0007669"/>
    <property type="project" value="UniProtKB-KW"/>
</dbReference>
<keyword evidence="5" id="KW-0274">FAD</keyword>
<comment type="cofactor">
    <cofactor evidence="1">
        <name>FAD</name>
        <dbReference type="ChEBI" id="CHEBI:57692"/>
    </cofactor>
</comment>
<keyword evidence="8" id="KW-0503">Monooxygenase</keyword>
<dbReference type="OrthoDB" id="7527071at2"/>
<dbReference type="Gene3D" id="3.50.50.60">
    <property type="entry name" value="FAD/NAD(P)-binding domain"/>
    <property type="match status" value="1"/>
</dbReference>
<dbReference type="RefSeq" id="WP_079447416.1">
    <property type="nucleotide sequence ID" value="NZ_MWPQ01000047.1"/>
</dbReference>
<dbReference type="STRING" id="29421.B2M20_12695"/>
<evidence type="ECO:0000256" key="6">
    <source>
        <dbReference type="ARBA" id="ARBA00022857"/>
    </source>
</evidence>
<keyword evidence="6" id="KW-0521">NADP</keyword>
<dbReference type="PANTHER" id="PTHR42802:SF1">
    <property type="entry name" value="L-ORNITHINE N(5)-MONOOXYGENASE"/>
    <property type="match status" value="1"/>
</dbReference>
<gene>
    <name evidence="8" type="ORF">B2M20_12695</name>
</gene>
<dbReference type="InterPro" id="IPR025700">
    <property type="entry name" value="Lys/Orn_oxygenase"/>
</dbReference>
<evidence type="ECO:0000256" key="5">
    <source>
        <dbReference type="ARBA" id="ARBA00022827"/>
    </source>
</evidence>
<dbReference type="SUPFAM" id="SSF51905">
    <property type="entry name" value="FAD/NAD(P)-binding domain"/>
    <property type="match status" value="2"/>
</dbReference>
<dbReference type="InterPro" id="IPR036188">
    <property type="entry name" value="FAD/NAD-bd_sf"/>
</dbReference>
<evidence type="ECO:0000256" key="2">
    <source>
        <dbReference type="ARBA" id="ARBA00004924"/>
    </source>
</evidence>
<keyword evidence="9" id="KW-1185">Reference proteome</keyword>
<reference evidence="8 9" key="1">
    <citation type="submission" date="2017-02" db="EMBL/GenBank/DDBJ databases">
        <title>Genome sequence of the nitrite-oxidizing bacterium Nitrobacter vulgaris strain Ab1.</title>
        <authorList>
            <person name="Mellbye B.L."/>
            <person name="Davis E.W."/>
            <person name="Spieck E."/>
            <person name="Chang J.H."/>
            <person name="Bottomley P.J."/>
            <person name="Sayavedra-Soto L.A."/>
        </authorList>
    </citation>
    <scope>NUCLEOTIDE SEQUENCE [LARGE SCALE GENOMIC DNA]</scope>
    <source>
        <strain evidence="8 9">Ab1</strain>
    </source>
</reference>
<comment type="similarity">
    <text evidence="3">Belongs to the lysine N(6)-hydroxylase/L-ornithine N(5)-oxygenase family.</text>
</comment>
<evidence type="ECO:0000256" key="3">
    <source>
        <dbReference type="ARBA" id="ARBA00007588"/>
    </source>
</evidence>
<evidence type="ECO:0000256" key="4">
    <source>
        <dbReference type="ARBA" id="ARBA00022630"/>
    </source>
</evidence>
<dbReference type="AlphaFoldDB" id="A0A1V4HXR3"/>
<comment type="pathway">
    <text evidence="2">Siderophore biosynthesis.</text>
</comment>